<accession>A0ABU5H332</accession>
<protein>
    <submittedName>
        <fullName evidence="3">Wall-associated protein</fullName>
    </submittedName>
</protein>
<evidence type="ECO:0000256" key="2">
    <source>
        <dbReference type="SAM" id="SignalP"/>
    </source>
</evidence>
<feature type="region of interest" description="Disordered" evidence="1">
    <location>
        <begin position="66"/>
        <end position="91"/>
    </location>
</feature>
<organism evidence="3 4">
    <name type="scientific">Hyalangium rubrum</name>
    <dbReference type="NCBI Taxonomy" id="3103134"/>
    <lineage>
        <taxon>Bacteria</taxon>
        <taxon>Pseudomonadati</taxon>
        <taxon>Myxococcota</taxon>
        <taxon>Myxococcia</taxon>
        <taxon>Myxococcales</taxon>
        <taxon>Cystobacterineae</taxon>
        <taxon>Archangiaceae</taxon>
        <taxon>Hyalangium</taxon>
    </lineage>
</organism>
<proteinExistence type="predicted"/>
<evidence type="ECO:0000256" key="1">
    <source>
        <dbReference type="SAM" id="MobiDB-lite"/>
    </source>
</evidence>
<keyword evidence="4" id="KW-1185">Reference proteome</keyword>
<sequence>MTRVLSLLLMLWVTQVPCASNEPTTVCHCKQGQLSACAAVRVTDPRLADELEKAALLAVKLEQARRQTAKDTESQASSDSPEPPDCEGQNHHVISKPIAKALERHETLRGVYRPRDPRFQTQAVDEEAHCGYQDWHRKLDAEVIAWLARNRKATPKEFEAYLREIYNRPEMLARFPRGF</sequence>
<reference evidence="3 4" key="1">
    <citation type="submission" date="2023-12" db="EMBL/GenBank/DDBJ databases">
        <title>the genome sequence of Hyalangium sp. s54d21.</title>
        <authorList>
            <person name="Zhang X."/>
        </authorList>
    </citation>
    <scope>NUCLEOTIDE SEQUENCE [LARGE SCALE GENOMIC DNA]</scope>
    <source>
        <strain evidence="4">s54d21</strain>
    </source>
</reference>
<evidence type="ECO:0000313" key="3">
    <source>
        <dbReference type="EMBL" id="MDY7227203.1"/>
    </source>
</evidence>
<gene>
    <name evidence="3" type="ORF">SYV04_12405</name>
</gene>
<feature type="signal peptide" evidence="2">
    <location>
        <begin position="1"/>
        <end position="19"/>
    </location>
</feature>
<evidence type="ECO:0000313" key="4">
    <source>
        <dbReference type="Proteomes" id="UP001291309"/>
    </source>
</evidence>
<dbReference type="Proteomes" id="UP001291309">
    <property type="component" value="Unassembled WGS sequence"/>
</dbReference>
<dbReference type="RefSeq" id="WP_321545933.1">
    <property type="nucleotide sequence ID" value="NZ_JAXIVS010000004.1"/>
</dbReference>
<comment type="caution">
    <text evidence="3">The sequence shown here is derived from an EMBL/GenBank/DDBJ whole genome shotgun (WGS) entry which is preliminary data.</text>
</comment>
<dbReference type="EMBL" id="JAXIVS010000004">
    <property type="protein sequence ID" value="MDY7227203.1"/>
    <property type="molecule type" value="Genomic_DNA"/>
</dbReference>
<feature type="chain" id="PRO_5046984070" evidence="2">
    <location>
        <begin position="20"/>
        <end position="179"/>
    </location>
</feature>
<name>A0ABU5H332_9BACT</name>
<keyword evidence="2" id="KW-0732">Signal</keyword>